<protein>
    <submittedName>
        <fullName evidence="2">Uncharacterized protein</fullName>
    </submittedName>
</protein>
<accession>A0A1M5D1T8</accession>
<keyword evidence="1" id="KW-0472">Membrane</keyword>
<dbReference type="AlphaFoldDB" id="A0A1M5D1T8"/>
<keyword evidence="3" id="KW-1185">Reference proteome</keyword>
<dbReference type="RefSeq" id="WP_072876792.1">
    <property type="nucleotide sequence ID" value="NZ_FQVT01000001.1"/>
</dbReference>
<evidence type="ECO:0000313" key="2">
    <source>
        <dbReference type="EMBL" id="SHF60978.1"/>
    </source>
</evidence>
<keyword evidence="1" id="KW-0812">Transmembrane</keyword>
<reference evidence="3" key="1">
    <citation type="submission" date="2016-11" db="EMBL/GenBank/DDBJ databases">
        <authorList>
            <person name="Varghese N."/>
            <person name="Submissions S."/>
        </authorList>
    </citation>
    <scope>NUCLEOTIDE SEQUENCE [LARGE SCALE GENOMIC DNA]</scope>
    <source>
        <strain evidence="3">DSM 24579</strain>
    </source>
</reference>
<gene>
    <name evidence="2" type="ORF">SAMN05444483_101766</name>
</gene>
<dbReference type="STRING" id="1073325.SAMN05444483_101766"/>
<dbReference type="EMBL" id="FQVT01000001">
    <property type="protein sequence ID" value="SHF60978.1"/>
    <property type="molecule type" value="Genomic_DNA"/>
</dbReference>
<sequence>MELKEIKILLEKYETGESSLAEEKMLRKYFRNHQVPEELKAYQGIFAFSEVEKEKKSTVNGTLPEPVKSYKHLWTGIAASIILLVGIFLFQDDSSEMQDSELGTIQNEEEALQKSMEALKMVSKLMNESKQDLIYLKEFNKTKDKFLKTE</sequence>
<organism evidence="2 3">
    <name type="scientific">Salegentibacter echinorum</name>
    <dbReference type="NCBI Taxonomy" id="1073325"/>
    <lineage>
        <taxon>Bacteria</taxon>
        <taxon>Pseudomonadati</taxon>
        <taxon>Bacteroidota</taxon>
        <taxon>Flavobacteriia</taxon>
        <taxon>Flavobacteriales</taxon>
        <taxon>Flavobacteriaceae</taxon>
        <taxon>Salegentibacter</taxon>
    </lineage>
</organism>
<name>A0A1M5D1T8_SALEC</name>
<proteinExistence type="predicted"/>
<dbReference type="Proteomes" id="UP000183945">
    <property type="component" value="Unassembled WGS sequence"/>
</dbReference>
<dbReference type="OrthoDB" id="1098521at2"/>
<evidence type="ECO:0000313" key="3">
    <source>
        <dbReference type="Proteomes" id="UP000183945"/>
    </source>
</evidence>
<feature type="transmembrane region" description="Helical" evidence="1">
    <location>
        <begin position="72"/>
        <end position="90"/>
    </location>
</feature>
<keyword evidence="1" id="KW-1133">Transmembrane helix</keyword>
<evidence type="ECO:0000256" key="1">
    <source>
        <dbReference type="SAM" id="Phobius"/>
    </source>
</evidence>